<evidence type="ECO:0000256" key="8">
    <source>
        <dbReference type="ARBA" id="ARBA00022898"/>
    </source>
</evidence>
<dbReference type="CDD" id="cd01562">
    <property type="entry name" value="Thr-dehyd"/>
    <property type="match status" value="1"/>
</dbReference>
<dbReference type="GO" id="GO:0009097">
    <property type="term" value="P:isoleucine biosynthetic process"/>
    <property type="evidence" value="ECO:0007669"/>
    <property type="project" value="UniProtKB-UniRule"/>
</dbReference>
<organism evidence="14">
    <name type="scientific">Actinomyces succiniciruminis</name>
    <dbReference type="NCBI Taxonomy" id="1522002"/>
    <lineage>
        <taxon>Bacteria</taxon>
        <taxon>Bacillati</taxon>
        <taxon>Actinomycetota</taxon>
        <taxon>Actinomycetes</taxon>
        <taxon>Actinomycetales</taxon>
        <taxon>Actinomycetaceae</taxon>
        <taxon>Actinomyces</taxon>
    </lineage>
</organism>
<evidence type="ECO:0000256" key="6">
    <source>
        <dbReference type="ARBA" id="ARBA00022624"/>
    </source>
</evidence>
<comment type="pathway">
    <text evidence="3 12">Amino-acid biosynthesis; L-isoleucine biosynthesis; 2-oxobutanoate from L-threonine: step 1/1.</text>
</comment>
<dbReference type="CDD" id="cd04906">
    <property type="entry name" value="ACT_ThrD-I_1"/>
    <property type="match status" value="1"/>
</dbReference>
<dbReference type="InterPro" id="IPR001926">
    <property type="entry name" value="TrpB-like_PALP"/>
</dbReference>
<dbReference type="PROSITE" id="PS00165">
    <property type="entry name" value="DEHYDRATASE_SER_THR"/>
    <property type="match status" value="1"/>
</dbReference>
<evidence type="ECO:0000256" key="2">
    <source>
        <dbReference type="ARBA" id="ARBA00001933"/>
    </source>
</evidence>
<dbReference type="Pfam" id="PF00291">
    <property type="entry name" value="PALP"/>
    <property type="match status" value="1"/>
</dbReference>
<comment type="function">
    <text evidence="11 12">Catalyzes the anaerobic formation of alpha-ketobutyrate and ammonia from threonine in a two-step reaction. The first step involved a dehydration of threonine and a production of enamine intermediates (aminocrotonate), which tautomerizes to its imine form (iminobutyrate). Both intermediates are unstable and short-lived. The second step is the nonenzymatic hydrolysis of the enamine/imine intermediates to form 2-ketobutyrate and free ammonia. In the low water environment of the cell, the second step is accelerated by RidA.</text>
</comment>
<evidence type="ECO:0000313" key="14">
    <source>
        <dbReference type="EMBL" id="CED92635.1"/>
    </source>
</evidence>
<evidence type="ECO:0000256" key="5">
    <source>
        <dbReference type="ARBA" id="ARBA00022605"/>
    </source>
</evidence>
<dbReference type="EC" id="4.3.1.19" evidence="12"/>
<dbReference type="GO" id="GO:0006565">
    <property type="term" value="P:L-serine catabolic process"/>
    <property type="evidence" value="ECO:0007669"/>
    <property type="project" value="TreeGrafter"/>
</dbReference>
<evidence type="ECO:0000256" key="7">
    <source>
        <dbReference type="ARBA" id="ARBA00022737"/>
    </source>
</evidence>
<dbReference type="NCBIfam" id="NF006674">
    <property type="entry name" value="PRK09224.1"/>
    <property type="match status" value="1"/>
</dbReference>
<dbReference type="PANTHER" id="PTHR48078">
    <property type="entry name" value="THREONINE DEHYDRATASE, MITOCHONDRIAL-RELATED"/>
    <property type="match status" value="1"/>
</dbReference>
<protein>
    <recommendedName>
        <fullName evidence="12">L-threonine dehydratase</fullName>
        <ecNumber evidence="12">4.3.1.19</ecNumber>
    </recommendedName>
    <alternativeName>
        <fullName evidence="12">Threonine deaminase</fullName>
    </alternativeName>
</protein>
<comment type="cofactor">
    <cofactor evidence="2 12">
        <name>pyridoxal 5'-phosphate</name>
        <dbReference type="ChEBI" id="CHEBI:597326"/>
    </cofactor>
</comment>
<dbReference type="InterPro" id="IPR001721">
    <property type="entry name" value="TD_ACT-like"/>
</dbReference>
<dbReference type="UniPathway" id="UPA00047">
    <property type="reaction ID" value="UER00054"/>
</dbReference>
<evidence type="ECO:0000256" key="12">
    <source>
        <dbReference type="RuleBase" id="RU362012"/>
    </source>
</evidence>
<name>A0A1L7REW0_9ACTO</name>
<dbReference type="InterPro" id="IPR000634">
    <property type="entry name" value="Ser/Thr_deHydtase_PyrdxlP-BS"/>
</dbReference>
<evidence type="ECO:0000256" key="3">
    <source>
        <dbReference type="ARBA" id="ARBA00004810"/>
    </source>
</evidence>
<comment type="catalytic activity">
    <reaction evidence="1 12">
        <text>L-threonine = 2-oxobutanoate + NH4(+)</text>
        <dbReference type="Rhea" id="RHEA:22108"/>
        <dbReference type="ChEBI" id="CHEBI:16763"/>
        <dbReference type="ChEBI" id="CHEBI:28938"/>
        <dbReference type="ChEBI" id="CHEBI:57926"/>
        <dbReference type="EC" id="4.3.1.19"/>
    </reaction>
</comment>
<dbReference type="SUPFAM" id="SSF55021">
    <property type="entry name" value="ACT-like"/>
    <property type="match status" value="1"/>
</dbReference>
<comment type="similarity">
    <text evidence="4 12">Belongs to the serine/threonine dehydratase family.</text>
</comment>
<reference evidence="14" key="1">
    <citation type="submission" date="2014-07" db="EMBL/GenBank/DDBJ databases">
        <authorList>
            <person name="Zhang J.E."/>
            <person name="Yang H."/>
            <person name="Guo J."/>
            <person name="Deng Z."/>
            <person name="Luo H."/>
            <person name="Luo M."/>
            <person name="Zhao B."/>
        </authorList>
    </citation>
    <scope>NUCLEOTIDE SEQUENCE</scope>
    <source>
        <strain evidence="14">AM4</strain>
    </source>
</reference>
<dbReference type="InterPro" id="IPR036052">
    <property type="entry name" value="TrpB-like_PALP_sf"/>
</dbReference>
<sequence length="524" mass="56582">MSDAGSNGNHADPDSHWDGARYLREILRVPVYEAAEHTPLQPMPALSTRLGNTVETKREDLQSVHSFKIRGAYNAMRSLSDAERERGVVTASAGNHAQGVARSASLLGVRALIVMPTVTPRIKVDAVRTLGGEVLLSGDNFDAAKAEALRLAEAEGLTYIAPFDDPRVIAGQGTIGLEMIQQDANLDRVFVPVGGGGLVSGIAVLIKQLMPQVQVIGVEHEESACLNAALAAGEPVTLEHVGLFAEGVAVRRIGDETFRLCAQLLDDVVTVSSDEVSAAVRDLFEDLRAVPEPSGAVALAGLKQYVAAHDLSGERLACVLSGANLNFHQLRYISERAEIGEQREAILGVTIPEVQGEFLRFASVLGGRAVTEFNYRVSASAPAGAPARIFVGVRLTRGRDERREIVADLEAAGYGVVDLTEDELAKVHVRSMIGGRAPEGLVERLFSFEFPESPGALTRFLEILGTRWNITLFHYRTDGADYGRILTAFEAGPDDAELTEHMDRLGYAYQEETDDPSARFFLAR</sequence>
<keyword evidence="7" id="KW-0677">Repeat</keyword>
<dbReference type="GO" id="GO:0003941">
    <property type="term" value="F:L-serine ammonia-lyase activity"/>
    <property type="evidence" value="ECO:0007669"/>
    <property type="project" value="TreeGrafter"/>
</dbReference>
<comment type="subunit">
    <text evidence="12">Homotetramer.</text>
</comment>
<dbReference type="InterPro" id="IPR005787">
    <property type="entry name" value="Thr_deHydtase_biosynth"/>
</dbReference>
<evidence type="ECO:0000256" key="9">
    <source>
        <dbReference type="ARBA" id="ARBA00023239"/>
    </source>
</evidence>
<keyword evidence="5 12" id="KW-0028">Amino-acid biosynthesis</keyword>
<accession>A0A1L7REW0</accession>
<gene>
    <name evidence="12" type="primary">ilvA</name>
    <name evidence="14" type="ORF">AAM4_2803</name>
</gene>
<dbReference type="NCBIfam" id="TIGR01124">
    <property type="entry name" value="ilvA_2Cterm"/>
    <property type="match status" value="1"/>
</dbReference>
<dbReference type="Pfam" id="PF00585">
    <property type="entry name" value="Thr_dehydrat_C"/>
    <property type="match status" value="2"/>
</dbReference>
<feature type="domain" description="ACT-like" evidence="13">
    <location>
        <begin position="444"/>
        <end position="514"/>
    </location>
</feature>
<evidence type="ECO:0000259" key="13">
    <source>
        <dbReference type="PROSITE" id="PS51672"/>
    </source>
</evidence>
<dbReference type="InterPro" id="IPR038110">
    <property type="entry name" value="TD_ACT-like_sf"/>
</dbReference>
<dbReference type="PANTHER" id="PTHR48078:SF11">
    <property type="entry name" value="THREONINE DEHYDRATASE, MITOCHONDRIAL"/>
    <property type="match status" value="1"/>
</dbReference>
<dbReference type="RefSeq" id="WP_210582295.1">
    <property type="nucleotide sequence ID" value="NZ_LK995542.1"/>
</dbReference>
<dbReference type="Gene3D" id="3.40.50.1100">
    <property type="match status" value="2"/>
</dbReference>
<evidence type="ECO:0000256" key="1">
    <source>
        <dbReference type="ARBA" id="ARBA00001274"/>
    </source>
</evidence>
<keyword evidence="8 12" id="KW-0663">Pyridoxal phosphate</keyword>
<dbReference type="EMBL" id="LK995542">
    <property type="protein sequence ID" value="CED92635.1"/>
    <property type="molecule type" value="Genomic_DNA"/>
</dbReference>
<dbReference type="FunFam" id="3.40.50.1100:FF:000008">
    <property type="entry name" value="L-threonine dehydratase"/>
    <property type="match status" value="1"/>
</dbReference>
<proteinExistence type="inferred from homology"/>
<evidence type="ECO:0000256" key="11">
    <source>
        <dbReference type="ARBA" id="ARBA00025527"/>
    </source>
</evidence>
<keyword evidence="10 12" id="KW-0100">Branched-chain amino acid biosynthesis</keyword>
<evidence type="ECO:0000256" key="4">
    <source>
        <dbReference type="ARBA" id="ARBA00010869"/>
    </source>
</evidence>
<keyword evidence="6 12" id="KW-0412">Isoleucine biosynthesis</keyword>
<feature type="domain" description="ACT-like" evidence="13">
    <location>
        <begin position="345"/>
        <end position="421"/>
    </location>
</feature>
<dbReference type="FunFam" id="3.40.50.1100:FF:000005">
    <property type="entry name" value="Threonine dehydratase catabolic"/>
    <property type="match status" value="1"/>
</dbReference>
<dbReference type="InterPro" id="IPR050147">
    <property type="entry name" value="Ser/Thr_Dehydratase"/>
</dbReference>
<dbReference type="GO" id="GO:0004794">
    <property type="term" value="F:threonine deaminase activity"/>
    <property type="evidence" value="ECO:0007669"/>
    <property type="project" value="UniProtKB-UniRule"/>
</dbReference>
<dbReference type="SUPFAM" id="SSF53686">
    <property type="entry name" value="Tryptophan synthase beta subunit-like PLP-dependent enzymes"/>
    <property type="match status" value="1"/>
</dbReference>
<dbReference type="GO" id="GO:0006567">
    <property type="term" value="P:L-threonine catabolic process"/>
    <property type="evidence" value="ECO:0007669"/>
    <property type="project" value="TreeGrafter"/>
</dbReference>
<dbReference type="GO" id="GO:0030170">
    <property type="term" value="F:pyridoxal phosphate binding"/>
    <property type="evidence" value="ECO:0007669"/>
    <property type="project" value="InterPro"/>
</dbReference>
<evidence type="ECO:0000256" key="10">
    <source>
        <dbReference type="ARBA" id="ARBA00023304"/>
    </source>
</evidence>
<dbReference type="CDD" id="cd04907">
    <property type="entry name" value="ACT_ThrD-I_2"/>
    <property type="match status" value="1"/>
</dbReference>
<dbReference type="InterPro" id="IPR045865">
    <property type="entry name" value="ACT-like_dom_sf"/>
</dbReference>
<dbReference type="Gene3D" id="3.40.1020.10">
    <property type="entry name" value="Biosynthetic Threonine Deaminase, Domain 3"/>
    <property type="match status" value="1"/>
</dbReference>
<dbReference type="AlphaFoldDB" id="A0A1L7REW0"/>
<dbReference type="PROSITE" id="PS51672">
    <property type="entry name" value="ACT_LIKE"/>
    <property type="match status" value="2"/>
</dbReference>
<keyword evidence="9 12" id="KW-0456">Lyase</keyword>